<dbReference type="SUPFAM" id="SSF52833">
    <property type="entry name" value="Thioredoxin-like"/>
    <property type="match status" value="1"/>
</dbReference>
<dbReference type="AlphaFoldDB" id="A0A4Y7T2F3"/>
<keyword evidence="2" id="KW-1185">Reference proteome</keyword>
<dbReference type="PANTHER" id="PTHR28630">
    <property type="match status" value="1"/>
</dbReference>
<dbReference type="Gene3D" id="3.40.30.10">
    <property type="entry name" value="Glutaredoxin"/>
    <property type="match status" value="1"/>
</dbReference>
<dbReference type="EMBL" id="QPFP01000034">
    <property type="protein sequence ID" value="TEB28154.1"/>
    <property type="molecule type" value="Genomic_DNA"/>
</dbReference>
<accession>A0A4Y7T2F3</accession>
<gene>
    <name evidence="1" type="ORF">FA13DRAFT_1735780</name>
</gene>
<evidence type="ECO:0000313" key="1">
    <source>
        <dbReference type="EMBL" id="TEB28154.1"/>
    </source>
</evidence>
<protein>
    <recommendedName>
        <fullName evidence="3">AhpC-TSA-domain-containing protein</fullName>
    </recommendedName>
</protein>
<evidence type="ECO:0000313" key="2">
    <source>
        <dbReference type="Proteomes" id="UP000298030"/>
    </source>
</evidence>
<proteinExistence type="predicted"/>
<dbReference type="PANTHER" id="PTHR28630:SF3">
    <property type="entry name" value="PEROXIREDOXIN-LIKE 2C"/>
    <property type="match status" value="1"/>
</dbReference>
<name>A0A4Y7T2F3_COPMI</name>
<organism evidence="1 2">
    <name type="scientific">Coprinellus micaceus</name>
    <name type="common">Glistening ink-cap mushroom</name>
    <name type="synonym">Coprinus micaceus</name>
    <dbReference type="NCBI Taxonomy" id="71717"/>
    <lineage>
        <taxon>Eukaryota</taxon>
        <taxon>Fungi</taxon>
        <taxon>Dikarya</taxon>
        <taxon>Basidiomycota</taxon>
        <taxon>Agaricomycotina</taxon>
        <taxon>Agaricomycetes</taxon>
        <taxon>Agaricomycetidae</taxon>
        <taxon>Agaricales</taxon>
        <taxon>Agaricineae</taxon>
        <taxon>Psathyrellaceae</taxon>
        <taxon>Coprinellus</taxon>
    </lineage>
</organism>
<dbReference type="InterPro" id="IPR032801">
    <property type="entry name" value="PXL2A/B/C"/>
</dbReference>
<dbReference type="Proteomes" id="UP000298030">
    <property type="component" value="Unassembled WGS sequence"/>
</dbReference>
<comment type="caution">
    <text evidence="1">The sequence shown here is derived from an EMBL/GenBank/DDBJ whole genome shotgun (WGS) entry which is preliminary data.</text>
</comment>
<dbReference type="OrthoDB" id="40334at2759"/>
<dbReference type="CDD" id="cd02970">
    <property type="entry name" value="PRX_like2"/>
    <property type="match status" value="1"/>
</dbReference>
<dbReference type="Pfam" id="PF13911">
    <property type="entry name" value="AhpC-TSA_2"/>
    <property type="match status" value="1"/>
</dbReference>
<dbReference type="STRING" id="71717.A0A4Y7T2F3"/>
<reference evidence="1 2" key="1">
    <citation type="journal article" date="2019" name="Nat. Ecol. Evol.">
        <title>Megaphylogeny resolves global patterns of mushroom evolution.</title>
        <authorList>
            <person name="Varga T."/>
            <person name="Krizsan K."/>
            <person name="Foldi C."/>
            <person name="Dima B."/>
            <person name="Sanchez-Garcia M."/>
            <person name="Sanchez-Ramirez S."/>
            <person name="Szollosi G.J."/>
            <person name="Szarkandi J.G."/>
            <person name="Papp V."/>
            <person name="Albert L."/>
            <person name="Andreopoulos W."/>
            <person name="Angelini C."/>
            <person name="Antonin V."/>
            <person name="Barry K.W."/>
            <person name="Bougher N.L."/>
            <person name="Buchanan P."/>
            <person name="Buyck B."/>
            <person name="Bense V."/>
            <person name="Catcheside P."/>
            <person name="Chovatia M."/>
            <person name="Cooper J."/>
            <person name="Damon W."/>
            <person name="Desjardin D."/>
            <person name="Finy P."/>
            <person name="Geml J."/>
            <person name="Haridas S."/>
            <person name="Hughes K."/>
            <person name="Justo A."/>
            <person name="Karasinski D."/>
            <person name="Kautmanova I."/>
            <person name="Kiss B."/>
            <person name="Kocsube S."/>
            <person name="Kotiranta H."/>
            <person name="LaButti K.M."/>
            <person name="Lechner B.E."/>
            <person name="Liimatainen K."/>
            <person name="Lipzen A."/>
            <person name="Lukacs Z."/>
            <person name="Mihaltcheva S."/>
            <person name="Morgado L.N."/>
            <person name="Niskanen T."/>
            <person name="Noordeloos M.E."/>
            <person name="Ohm R.A."/>
            <person name="Ortiz-Santana B."/>
            <person name="Ovrebo C."/>
            <person name="Racz N."/>
            <person name="Riley R."/>
            <person name="Savchenko A."/>
            <person name="Shiryaev A."/>
            <person name="Soop K."/>
            <person name="Spirin V."/>
            <person name="Szebenyi C."/>
            <person name="Tomsovsky M."/>
            <person name="Tulloss R.E."/>
            <person name="Uehling J."/>
            <person name="Grigoriev I.V."/>
            <person name="Vagvolgyi C."/>
            <person name="Papp T."/>
            <person name="Martin F.M."/>
            <person name="Miettinen O."/>
            <person name="Hibbett D.S."/>
            <person name="Nagy L.G."/>
        </authorList>
    </citation>
    <scope>NUCLEOTIDE SEQUENCE [LARGE SCALE GENOMIC DNA]</scope>
    <source>
        <strain evidence="1 2">FP101781</strain>
    </source>
</reference>
<dbReference type="InterPro" id="IPR036249">
    <property type="entry name" value="Thioredoxin-like_sf"/>
</dbReference>
<sequence length="216" mass="23692">MASSTPPFDAKAIPTPEELAKAGQLDLLNLDGEKVKFGSVFESEKVIIVFIRHFFCGSCLAYVENLTKVPKEALEAADTRIVVVGCGEAKFIKTYKETSGFQGDVYADPSRAVFRAMGMTLENLKLNPPEEKRASYLRDQGILTIVFDGIRRALRSPTLIGKQGNIFQLGGEFVLGPGNKCSFVARMEHTMQHASVEEVMQAAGVEWKEEVASGQQ</sequence>
<evidence type="ECO:0008006" key="3">
    <source>
        <dbReference type="Google" id="ProtNLM"/>
    </source>
</evidence>